<dbReference type="AlphaFoldDB" id="A0A4Y5YH05"/>
<name>A0A4Y5YH05_9GAMM</name>
<organism evidence="2 3">
    <name type="scientific">Shewanella polaris</name>
    <dbReference type="NCBI Taxonomy" id="2588449"/>
    <lineage>
        <taxon>Bacteria</taxon>
        <taxon>Pseudomonadati</taxon>
        <taxon>Pseudomonadota</taxon>
        <taxon>Gammaproteobacteria</taxon>
        <taxon>Alteromonadales</taxon>
        <taxon>Shewanellaceae</taxon>
        <taxon>Shewanella</taxon>
    </lineage>
</organism>
<evidence type="ECO:0000256" key="1">
    <source>
        <dbReference type="SAM" id="SignalP"/>
    </source>
</evidence>
<feature type="signal peptide" evidence="1">
    <location>
        <begin position="1"/>
        <end position="33"/>
    </location>
</feature>
<keyword evidence="1" id="KW-0732">Signal</keyword>
<protein>
    <submittedName>
        <fullName evidence="2">Uncharacterized protein</fullName>
    </submittedName>
</protein>
<evidence type="ECO:0000313" key="2">
    <source>
        <dbReference type="EMBL" id="QDE31888.1"/>
    </source>
</evidence>
<gene>
    <name evidence="2" type="ORF">FH971_13530</name>
</gene>
<accession>A0A4Y5YH05</accession>
<evidence type="ECO:0000313" key="3">
    <source>
        <dbReference type="Proteomes" id="UP000319809"/>
    </source>
</evidence>
<dbReference type="EMBL" id="CP041036">
    <property type="protein sequence ID" value="QDE31888.1"/>
    <property type="molecule type" value="Genomic_DNA"/>
</dbReference>
<keyword evidence="3" id="KW-1185">Reference proteome</keyword>
<dbReference type="Proteomes" id="UP000319809">
    <property type="component" value="Chromosome"/>
</dbReference>
<feature type="chain" id="PRO_5021345906" evidence="1">
    <location>
        <begin position="34"/>
        <end position="117"/>
    </location>
</feature>
<dbReference type="RefSeq" id="WP_137226519.1">
    <property type="nucleotide sequence ID" value="NZ_CP041036.1"/>
</dbReference>
<dbReference type="KEGG" id="spol:FH971_13530"/>
<reference evidence="2 3" key="1">
    <citation type="submission" date="2019-06" db="EMBL/GenBank/DDBJ databases">
        <title>The genome of Shewanella sp. SM1901.</title>
        <authorList>
            <person name="Cha Q."/>
        </authorList>
    </citation>
    <scope>NUCLEOTIDE SEQUENCE [LARGE SCALE GENOMIC DNA]</scope>
    <source>
        <strain evidence="2 3">SM1901</strain>
    </source>
</reference>
<sequence length="117" mass="13226">MTMKKVFQARCRLGTLPLFLAVSLLSVSAQVVANDDTEKQQTVKPTSNKPVVIQSQVTGSQEQPKVLYIMPWQGITNPININNQDMQLTLPEFKPINPKIFRQQVRDFADNGQQTKQ</sequence>
<proteinExistence type="predicted"/>